<evidence type="ECO:0000256" key="2">
    <source>
        <dbReference type="ARBA" id="ARBA00022618"/>
    </source>
</evidence>
<dbReference type="GO" id="GO:0050511">
    <property type="term" value="F:undecaprenyldiphospho-muramoylpentapeptide beta-N-acetylglucosaminyltransferase activity"/>
    <property type="evidence" value="ECO:0007669"/>
    <property type="project" value="UniProtKB-UniRule"/>
</dbReference>
<dbReference type="RefSeq" id="WP_184078587.1">
    <property type="nucleotide sequence ID" value="NZ_JACIJP010000001.1"/>
</dbReference>
<comment type="caution">
    <text evidence="13">The sequence shown here is derived from an EMBL/GenBank/DDBJ whole genome shotgun (WGS) entry which is preliminary data.</text>
</comment>
<keyword evidence="4 10" id="KW-0808">Transferase</keyword>
<feature type="binding site" evidence="10">
    <location>
        <begin position="14"/>
        <end position="16"/>
    </location>
    <ligand>
        <name>UDP-N-acetyl-alpha-D-glucosamine</name>
        <dbReference type="ChEBI" id="CHEBI:57705"/>
    </ligand>
</feature>
<evidence type="ECO:0000256" key="7">
    <source>
        <dbReference type="ARBA" id="ARBA00023136"/>
    </source>
</evidence>
<keyword evidence="6 10" id="KW-0573">Peptidoglycan synthesis</keyword>
<comment type="pathway">
    <text evidence="10">Cell wall biogenesis; peptidoglycan biosynthesis.</text>
</comment>
<dbReference type="GO" id="GO:0071555">
    <property type="term" value="P:cell wall organization"/>
    <property type="evidence" value="ECO:0007669"/>
    <property type="project" value="UniProtKB-KW"/>
</dbReference>
<dbReference type="GO" id="GO:0051301">
    <property type="term" value="P:cell division"/>
    <property type="evidence" value="ECO:0007669"/>
    <property type="project" value="UniProtKB-KW"/>
</dbReference>
<comment type="function">
    <text evidence="10">Cell wall formation. Catalyzes the transfer of a GlcNAc subunit on undecaprenyl-pyrophosphoryl-MurNAc-pentapeptide (lipid intermediate I) to form undecaprenyl-pyrophosphoryl-MurNAc-(pentapeptide)GlcNAc (lipid intermediate II).</text>
</comment>
<dbReference type="GO" id="GO:0005975">
    <property type="term" value="P:carbohydrate metabolic process"/>
    <property type="evidence" value="ECO:0007669"/>
    <property type="project" value="InterPro"/>
</dbReference>
<keyword evidence="2 10" id="KW-0132">Cell division</keyword>
<evidence type="ECO:0000256" key="8">
    <source>
        <dbReference type="ARBA" id="ARBA00023306"/>
    </source>
</evidence>
<feature type="domain" description="Glycosyl transferase family 28 C-terminal" evidence="12">
    <location>
        <begin position="189"/>
        <end position="343"/>
    </location>
</feature>
<feature type="binding site" evidence="10">
    <location>
        <position position="124"/>
    </location>
    <ligand>
        <name>UDP-N-acetyl-alpha-D-glucosamine</name>
        <dbReference type="ChEBI" id="CHEBI:57705"/>
    </ligand>
</feature>
<evidence type="ECO:0000256" key="4">
    <source>
        <dbReference type="ARBA" id="ARBA00022679"/>
    </source>
</evidence>
<dbReference type="Pfam" id="PF03033">
    <property type="entry name" value="Glyco_transf_28"/>
    <property type="match status" value="1"/>
</dbReference>
<evidence type="ECO:0000256" key="3">
    <source>
        <dbReference type="ARBA" id="ARBA00022676"/>
    </source>
</evidence>
<keyword evidence="8 10" id="KW-0131">Cell cycle</keyword>
<feature type="binding site" evidence="10">
    <location>
        <position position="296"/>
    </location>
    <ligand>
        <name>UDP-N-acetyl-alpha-D-glucosamine</name>
        <dbReference type="ChEBI" id="CHEBI:57705"/>
    </ligand>
</feature>
<feature type="binding site" evidence="10">
    <location>
        <position position="167"/>
    </location>
    <ligand>
        <name>UDP-N-acetyl-alpha-D-glucosamine</name>
        <dbReference type="ChEBI" id="CHEBI:57705"/>
    </ligand>
</feature>
<dbReference type="CDD" id="cd03785">
    <property type="entry name" value="GT28_MurG"/>
    <property type="match status" value="1"/>
</dbReference>
<dbReference type="InterPro" id="IPR007235">
    <property type="entry name" value="Glyco_trans_28_C"/>
</dbReference>
<feature type="domain" description="Glycosyltransferase family 28 N-terminal" evidence="11">
    <location>
        <begin position="7"/>
        <end position="142"/>
    </location>
</feature>
<keyword evidence="3 10" id="KW-0328">Glycosyltransferase</keyword>
<dbReference type="Pfam" id="PF04101">
    <property type="entry name" value="Glyco_tran_28_C"/>
    <property type="match status" value="1"/>
</dbReference>
<evidence type="ECO:0000256" key="9">
    <source>
        <dbReference type="ARBA" id="ARBA00023316"/>
    </source>
</evidence>
<accession>A0A841IZN6</accession>
<evidence type="ECO:0000313" key="14">
    <source>
        <dbReference type="Proteomes" id="UP000552700"/>
    </source>
</evidence>
<dbReference type="NCBIfam" id="TIGR01133">
    <property type="entry name" value="murG"/>
    <property type="match status" value="1"/>
</dbReference>
<feature type="binding site" evidence="10">
    <location>
        <position position="251"/>
    </location>
    <ligand>
        <name>UDP-N-acetyl-alpha-D-glucosamine</name>
        <dbReference type="ChEBI" id="CHEBI:57705"/>
    </ligand>
</feature>
<dbReference type="InterPro" id="IPR006009">
    <property type="entry name" value="GlcNAc_MurG"/>
</dbReference>
<name>A0A841IZN6_9SPHN</name>
<evidence type="ECO:0000256" key="5">
    <source>
        <dbReference type="ARBA" id="ARBA00022960"/>
    </source>
</evidence>
<dbReference type="HAMAP" id="MF_00033">
    <property type="entry name" value="MurG"/>
    <property type="match status" value="1"/>
</dbReference>
<dbReference type="EMBL" id="JACIJP010000001">
    <property type="protein sequence ID" value="MBB6123582.1"/>
    <property type="molecule type" value="Genomic_DNA"/>
</dbReference>
<dbReference type="SUPFAM" id="SSF53756">
    <property type="entry name" value="UDP-Glycosyltransferase/glycogen phosphorylase"/>
    <property type="match status" value="1"/>
</dbReference>
<dbReference type="GO" id="GO:0005886">
    <property type="term" value="C:plasma membrane"/>
    <property type="evidence" value="ECO:0007669"/>
    <property type="project" value="UniProtKB-SubCell"/>
</dbReference>
<evidence type="ECO:0000256" key="10">
    <source>
        <dbReference type="HAMAP-Rule" id="MF_00033"/>
    </source>
</evidence>
<dbReference type="Gene3D" id="3.40.50.2000">
    <property type="entry name" value="Glycogen Phosphorylase B"/>
    <property type="match status" value="2"/>
</dbReference>
<dbReference type="PANTHER" id="PTHR21015">
    <property type="entry name" value="UDP-N-ACETYLGLUCOSAMINE--N-ACETYLMURAMYL-(PENTAPEPTIDE) PYROPHOSPHORYL-UNDECAPRENOL N-ACETYLGLUCOSAMINE TRANSFERASE 1"/>
    <property type="match status" value="1"/>
</dbReference>
<dbReference type="Proteomes" id="UP000552700">
    <property type="component" value="Unassembled WGS sequence"/>
</dbReference>
<reference evidence="13 14" key="1">
    <citation type="submission" date="2020-08" db="EMBL/GenBank/DDBJ databases">
        <title>Genomic Encyclopedia of Type Strains, Phase IV (KMG-IV): sequencing the most valuable type-strain genomes for metagenomic binning, comparative biology and taxonomic classification.</title>
        <authorList>
            <person name="Goeker M."/>
        </authorList>
    </citation>
    <scope>NUCLEOTIDE SEQUENCE [LARGE SCALE GENOMIC DNA]</scope>
    <source>
        <strain evidence="13 14">DSM 102255</strain>
    </source>
</reference>
<organism evidence="13 14">
    <name type="scientific">Sphingobium subterraneum</name>
    <dbReference type="NCBI Taxonomy" id="627688"/>
    <lineage>
        <taxon>Bacteria</taxon>
        <taxon>Pseudomonadati</taxon>
        <taxon>Pseudomonadota</taxon>
        <taxon>Alphaproteobacteria</taxon>
        <taxon>Sphingomonadales</taxon>
        <taxon>Sphingomonadaceae</taxon>
        <taxon>Sphingobium</taxon>
    </lineage>
</organism>
<comment type="similarity">
    <text evidence="10">Belongs to the glycosyltransferase 28 family. MurG subfamily.</text>
</comment>
<dbReference type="AlphaFoldDB" id="A0A841IZN6"/>
<feature type="binding site" evidence="10">
    <location>
        <position position="195"/>
    </location>
    <ligand>
        <name>UDP-N-acetyl-alpha-D-glucosamine</name>
        <dbReference type="ChEBI" id="CHEBI:57705"/>
    </ligand>
</feature>
<keyword evidence="9 10" id="KW-0961">Cell wall biogenesis/degradation</keyword>
<dbReference type="PANTHER" id="PTHR21015:SF22">
    <property type="entry name" value="GLYCOSYLTRANSFERASE"/>
    <property type="match status" value="1"/>
</dbReference>
<keyword evidence="1 10" id="KW-1003">Cell membrane</keyword>
<evidence type="ECO:0000256" key="6">
    <source>
        <dbReference type="ARBA" id="ARBA00022984"/>
    </source>
</evidence>
<evidence type="ECO:0000259" key="11">
    <source>
        <dbReference type="Pfam" id="PF03033"/>
    </source>
</evidence>
<protein>
    <recommendedName>
        <fullName evidence="10">UDP-N-acetylglucosamine--N-acetylmuramyl-(pentapeptide) pyrophosphoryl-undecaprenol N-acetylglucosamine transferase</fullName>
        <ecNumber evidence="10">2.4.1.227</ecNumber>
    </recommendedName>
    <alternativeName>
        <fullName evidence="10">Undecaprenyl-PP-MurNAc-pentapeptide-UDPGlcNAc GlcNAc transferase</fullName>
    </alternativeName>
</protein>
<dbReference type="UniPathway" id="UPA00219"/>
<dbReference type="GO" id="GO:0009252">
    <property type="term" value="P:peptidoglycan biosynthetic process"/>
    <property type="evidence" value="ECO:0007669"/>
    <property type="project" value="UniProtKB-UniRule"/>
</dbReference>
<dbReference type="InterPro" id="IPR004276">
    <property type="entry name" value="GlycoTrans_28_N"/>
</dbReference>
<evidence type="ECO:0000313" key="13">
    <source>
        <dbReference type="EMBL" id="MBB6123582.1"/>
    </source>
</evidence>
<evidence type="ECO:0000256" key="1">
    <source>
        <dbReference type="ARBA" id="ARBA00022475"/>
    </source>
</evidence>
<keyword evidence="14" id="KW-1185">Reference proteome</keyword>
<keyword evidence="5 10" id="KW-0133">Cell shape</keyword>
<comment type="caution">
    <text evidence="10">Lacks conserved residue(s) required for the propagation of feature annotation.</text>
</comment>
<dbReference type="GO" id="GO:0008360">
    <property type="term" value="P:regulation of cell shape"/>
    <property type="evidence" value="ECO:0007669"/>
    <property type="project" value="UniProtKB-KW"/>
</dbReference>
<dbReference type="EC" id="2.4.1.227" evidence="10"/>
<sequence length="389" mass="41664">MSVSRHFVLAAGGTGGHMIPAYAVAEELMARGHHVALVTDDRGAKIPGIFDGMAVHILPAGRMDGGPRGWLRGLRGIMAGRDMARRMYDGFRPSVVVGFGGYPALPALLAALKEDIPTAIHEQNAVLGRVNRLLAGRVNAIATAYPEVSRLKDKYADKVHLVGNPVRAQVLNLREEEFPVLTDESVFRLLVTGGSQGATILSSVVPEGLSLLPLSLRRRLQVTQQCRAEDIERVRAAYAELEIPADLATYISDMPQKLSWAHLVIARAGASTLAELTVAGRPAILIPLPSAMDDHQTANVRELVNCGGARSIRQSNFTPVELAKQLQKMAMEPGALQNAARRAWSCGRPNAARDMADLLESIGTAPLMNDPVTVSTPVPTSLNLKGVPA</sequence>
<comment type="catalytic activity">
    <reaction evidence="10">
        <text>di-trans,octa-cis-undecaprenyl diphospho-N-acetyl-alpha-D-muramoyl-L-alanyl-D-glutamyl-meso-2,6-diaminopimeloyl-D-alanyl-D-alanine + UDP-N-acetyl-alpha-D-glucosamine = di-trans,octa-cis-undecaprenyl diphospho-[N-acetyl-alpha-D-glucosaminyl-(1-&gt;4)]-N-acetyl-alpha-D-muramoyl-L-alanyl-D-glutamyl-meso-2,6-diaminopimeloyl-D-alanyl-D-alanine + UDP + H(+)</text>
        <dbReference type="Rhea" id="RHEA:31227"/>
        <dbReference type="ChEBI" id="CHEBI:15378"/>
        <dbReference type="ChEBI" id="CHEBI:57705"/>
        <dbReference type="ChEBI" id="CHEBI:58223"/>
        <dbReference type="ChEBI" id="CHEBI:61387"/>
        <dbReference type="ChEBI" id="CHEBI:61388"/>
        <dbReference type="EC" id="2.4.1.227"/>
    </reaction>
</comment>
<proteinExistence type="inferred from homology"/>
<evidence type="ECO:0000259" key="12">
    <source>
        <dbReference type="Pfam" id="PF04101"/>
    </source>
</evidence>
<gene>
    <name evidence="10" type="primary">murG</name>
    <name evidence="13" type="ORF">FHS92_001289</name>
</gene>
<comment type="subcellular location">
    <subcellularLocation>
        <location evidence="10">Cell membrane</location>
        <topology evidence="10">Peripheral membrane protein</topology>
        <orientation evidence="10">Cytoplasmic side</orientation>
    </subcellularLocation>
</comment>
<keyword evidence="7 10" id="KW-0472">Membrane</keyword>